<proteinExistence type="predicted"/>
<evidence type="ECO:0000256" key="2">
    <source>
        <dbReference type="SAM" id="MobiDB-lite"/>
    </source>
</evidence>
<feature type="domain" description="CCHC-type" evidence="3">
    <location>
        <begin position="89"/>
        <end position="104"/>
    </location>
</feature>
<dbReference type="PROSITE" id="PS50158">
    <property type="entry name" value="ZF_CCHC"/>
    <property type="match status" value="1"/>
</dbReference>
<dbReference type="AlphaFoldDB" id="A0A445ELS6"/>
<dbReference type="Proteomes" id="UP000289738">
    <property type="component" value="Chromosome A01"/>
</dbReference>
<accession>A0A445ELS6</accession>
<evidence type="ECO:0000259" key="3">
    <source>
        <dbReference type="PROSITE" id="PS50158"/>
    </source>
</evidence>
<evidence type="ECO:0000313" key="5">
    <source>
        <dbReference type="Proteomes" id="UP000289738"/>
    </source>
</evidence>
<evidence type="ECO:0000313" key="4">
    <source>
        <dbReference type="EMBL" id="RYR76312.1"/>
    </source>
</evidence>
<protein>
    <recommendedName>
        <fullName evidence="3">CCHC-type domain-containing protein</fullName>
    </recommendedName>
</protein>
<keyword evidence="1" id="KW-0863">Zinc-finger</keyword>
<dbReference type="GO" id="GO:0003676">
    <property type="term" value="F:nucleic acid binding"/>
    <property type="evidence" value="ECO:0007669"/>
    <property type="project" value="InterPro"/>
</dbReference>
<dbReference type="GO" id="GO:0008270">
    <property type="term" value="F:zinc ion binding"/>
    <property type="evidence" value="ECO:0007669"/>
    <property type="project" value="UniProtKB-KW"/>
</dbReference>
<evidence type="ECO:0000256" key="1">
    <source>
        <dbReference type="PROSITE-ProRule" id="PRU00047"/>
    </source>
</evidence>
<dbReference type="InterPro" id="IPR001878">
    <property type="entry name" value="Znf_CCHC"/>
</dbReference>
<name>A0A445ELS6_ARAHY</name>
<reference evidence="4 5" key="1">
    <citation type="submission" date="2019-01" db="EMBL/GenBank/DDBJ databases">
        <title>Sequencing of cultivated peanut Arachis hypogaea provides insights into genome evolution and oil improvement.</title>
        <authorList>
            <person name="Chen X."/>
        </authorList>
    </citation>
    <scope>NUCLEOTIDE SEQUENCE [LARGE SCALE GENOMIC DNA]</scope>
    <source>
        <strain evidence="5">cv. Fuhuasheng</strain>
        <tissue evidence="4">Leaves</tissue>
    </source>
</reference>
<keyword evidence="1" id="KW-0862">Zinc</keyword>
<comment type="caution">
    <text evidence="4">The sequence shown here is derived from an EMBL/GenBank/DDBJ whole genome shotgun (WGS) entry which is preliminary data.</text>
</comment>
<dbReference type="EMBL" id="SDMP01000001">
    <property type="protein sequence ID" value="RYR76312.1"/>
    <property type="molecule type" value="Genomic_DNA"/>
</dbReference>
<gene>
    <name evidence="4" type="ORF">Ahy_A01g000912</name>
</gene>
<keyword evidence="1" id="KW-0479">Metal-binding</keyword>
<keyword evidence="5" id="KW-1185">Reference proteome</keyword>
<feature type="region of interest" description="Disordered" evidence="2">
    <location>
        <begin position="89"/>
        <end position="117"/>
    </location>
</feature>
<organism evidence="4 5">
    <name type="scientific">Arachis hypogaea</name>
    <name type="common">Peanut</name>
    <dbReference type="NCBI Taxonomy" id="3818"/>
    <lineage>
        <taxon>Eukaryota</taxon>
        <taxon>Viridiplantae</taxon>
        <taxon>Streptophyta</taxon>
        <taxon>Embryophyta</taxon>
        <taxon>Tracheophyta</taxon>
        <taxon>Spermatophyta</taxon>
        <taxon>Magnoliopsida</taxon>
        <taxon>eudicotyledons</taxon>
        <taxon>Gunneridae</taxon>
        <taxon>Pentapetalae</taxon>
        <taxon>rosids</taxon>
        <taxon>fabids</taxon>
        <taxon>Fabales</taxon>
        <taxon>Fabaceae</taxon>
        <taxon>Papilionoideae</taxon>
        <taxon>50 kb inversion clade</taxon>
        <taxon>dalbergioids sensu lato</taxon>
        <taxon>Dalbergieae</taxon>
        <taxon>Pterocarpus clade</taxon>
        <taxon>Arachis</taxon>
    </lineage>
</organism>
<sequence>MKYLRCMRCPAASSLQLIYVSVVVTMDGPGLNGFRARFRLLGNITAWPMYHGPRFVPNPFLKRVTKGRPKMTRFLNEMDRRMLRGPRHCKKCGTEGHSRNRCRQVGGSSAGDAAHNT</sequence>